<proteinExistence type="predicted"/>
<evidence type="ECO:0000313" key="5">
    <source>
        <dbReference type="Proteomes" id="UP000010847"/>
    </source>
</evidence>
<sequence length="186" mass="20275">MNRSLIFLLSITLMVSLSACIGNTAESQTSDRETANRITREATPTSDTSVSIENTDVANSSDHSQALVTTPTISIRSGDQTFHAALYNNPSANALIERLPLTLDMRELNGNEKYIYFSEDLPSDSVRVGEIQAGDLMLFGSDCLVLFYKSFSTSYSYTRLGRIEEPAGLAEALGNGSVSVKFNIEK</sequence>
<evidence type="ECO:0000259" key="3">
    <source>
        <dbReference type="Pfam" id="PF18050"/>
    </source>
</evidence>
<dbReference type="RefSeq" id="WP_025248665.1">
    <property type="nucleotide sequence ID" value="NZ_CP007032.1"/>
</dbReference>
<accession>W0EBL5</accession>
<dbReference type="Pfam" id="PF18050">
    <property type="entry name" value="Cyclophil_like2"/>
    <property type="match status" value="1"/>
</dbReference>
<dbReference type="KEGG" id="dmt:DESME_04850"/>
<dbReference type="Gene3D" id="2.40.100.20">
    <property type="match status" value="1"/>
</dbReference>
<keyword evidence="2" id="KW-0732">Signal</keyword>
<dbReference type="eggNOG" id="COG4925">
    <property type="taxonomic scope" value="Bacteria"/>
</dbReference>
<keyword evidence="5" id="KW-1185">Reference proteome</keyword>
<evidence type="ECO:0000313" key="4">
    <source>
        <dbReference type="EMBL" id="AHF06461.1"/>
    </source>
</evidence>
<reference evidence="4 5" key="1">
    <citation type="submission" date="2013-12" db="EMBL/GenBank/DDBJ databases">
        <authorList>
            <consortium name="DOE Joint Genome Institute"/>
            <person name="Smidt H."/>
            <person name="Huntemann M."/>
            <person name="Han J."/>
            <person name="Chen A."/>
            <person name="Kyrpides N."/>
            <person name="Mavromatis K."/>
            <person name="Markowitz V."/>
            <person name="Palaniappan K."/>
            <person name="Ivanova N."/>
            <person name="Schaumberg A."/>
            <person name="Pati A."/>
            <person name="Liolios K."/>
            <person name="Nordberg H.P."/>
            <person name="Cantor M.N."/>
            <person name="Hua S.X."/>
            <person name="Woyke T."/>
        </authorList>
    </citation>
    <scope>NUCLEOTIDE SEQUENCE [LARGE SCALE GENOMIC DNA]</scope>
    <source>
        <strain evidence="5">DSM 15288</strain>
    </source>
</reference>
<dbReference type="PROSITE" id="PS51257">
    <property type="entry name" value="PROKAR_LIPOPROTEIN"/>
    <property type="match status" value="1"/>
</dbReference>
<gene>
    <name evidence="4" type="ORF">DESME_04850</name>
</gene>
<feature type="compositionally biased region" description="Polar residues" evidence="1">
    <location>
        <begin position="42"/>
        <end position="51"/>
    </location>
</feature>
<organism evidence="4 5">
    <name type="scientific">Desulfitobacterium metallireducens DSM 15288</name>
    <dbReference type="NCBI Taxonomy" id="871968"/>
    <lineage>
        <taxon>Bacteria</taxon>
        <taxon>Bacillati</taxon>
        <taxon>Bacillota</taxon>
        <taxon>Clostridia</taxon>
        <taxon>Eubacteriales</taxon>
        <taxon>Desulfitobacteriaceae</taxon>
        <taxon>Desulfitobacterium</taxon>
    </lineage>
</organism>
<evidence type="ECO:0000256" key="2">
    <source>
        <dbReference type="SAM" id="SignalP"/>
    </source>
</evidence>
<dbReference type="InterPro" id="IPR041183">
    <property type="entry name" value="Cyclophilin-like"/>
</dbReference>
<dbReference type="HOGENOM" id="CLU_099043_0_0_9"/>
<evidence type="ECO:0000256" key="1">
    <source>
        <dbReference type="SAM" id="MobiDB-lite"/>
    </source>
</evidence>
<name>W0EBL5_9FIRM</name>
<feature type="compositionally biased region" description="Basic and acidic residues" evidence="1">
    <location>
        <begin position="29"/>
        <end position="40"/>
    </location>
</feature>
<feature type="signal peptide" evidence="2">
    <location>
        <begin position="1"/>
        <end position="19"/>
    </location>
</feature>
<dbReference type="Proteomes" id="UP000010847">
    <property type="component" value="Chromosome"/>
</dbReference>
<dbReference type="InterPro" id="IPR029000">
    <property type="entry name" value="Cyclophilin-like_dom_sf"/>
</dbReference>
<dbReference type="AlphaFoldDB" id="W0EBL5"/>
<protein>
    <recommendedName>
        <fullName evidence="3">Cyclophilin-like domain-containing protein</fullName>
    </recommendedName>
</protein>
<feature type="chain" id="PRO_5039075308" description="Cyclophilin-like domain-containing protein" evidence="2">
    <location>
        <begin position="20"/>
        <end position="186"/>
    </location>
</feature>
<feature type="region of interest" description="Disordered" evidence="1">
    <location>
        <begin position="25"/>
        <end position="51"/>
    </location>
</feature>
<feature type="domain" description="Cyclophilin-like" evidence="3">
    <location>
        <begin position="75"/>
        <end position="182"/>
    </location>
</feature>
<dbReference type="STRING" id="871968.DESME_04850"/>
<dbReference type="EMBL" id="CP007032">
    <property type="protein sequence ID" value="AHF06461.1"/>
    <property type="molecule type" value="Genomic_DNA"/>
</dbReference>
<dbReference type="SUPFAM" id="SSF50891">
    <property type="entry name" value="Cyclophilin-like"/>
    <property type="match status" value="1"/>
</dbReference>